<reference evidence="1 2" key="1">
    <citation type="submission" date="2018-12" db="EMBL/GenBank/DDBJ databases">
        <authorList>
            <person name="Criscuolo A."/>
        </authorList>
    </citation>
    <scope>NUCLEOTIDE SEQUENCE [LARGE SCALE GENOMIC DNA]</scope>
    <source>
        <strain evidence="1">ACIP1116241</strain>
    </source>
</reference>
<dbReference type="EMBL" id="UZWE01000073">
    <property type="protein sequence ID" value="VDS10703.1"/>
    <property type="molecule type" value="Genomic_DNA"/>
</dbReference>
<organism evidence="1 2">
    <name type="scientific">Paracoccus haematequi</name>
    <dbReference type="NCBI Taxonomy" id="2491866"/>
    <lineage>
        <taxon>Bacteria</taxon>
        <taxon>Pseudomonadati</taxon>
        <taxon>Pseudomonadota</taxon>
        <taxon>Alphaproteobacteria</taxon>
        <taxon>Rhodobacterales</taxon>
        <taxon>Paracoccaceae</taxon>
        <taxon>Paracoccus</taxon>
    </lineage>
</organism>
<gene>
    <name evidence="1" type="ORF">PARHAE_03921</name>
</gene>
<accession>A0A3S4CMQ0</accession>
<proteinExistence type="predicted"/>
<evidence type="ECO:0000313" key="2">
    <source>
        <dbReference type="Proteomes" id="UP000270743"/>
    </source>
</evidence>
<dbReference type="AlphaFoldDB" id="A0A3S4CMQ0"/>
<evidence type="ECO:0000313" key="1">
    <source>
        <dbReference type="EMBL" id="VDS10703.1"/>
    </source>
</evidence>
<keyword evidence="2" id="KW-1185">Reference proteome</keyword>
<sequence>MAAHLQVGHKRIAIGQGFEDAAMFDPCAMATPLHILMLLAQQDELGVKFLRQKTVKKRIARQGHDADVEIRILTLREIGPIRMRGDTRLMLDEHVFQLRAGFVIHVQCGKTGGLSLKPFAQLIKRLRLGDGEGPHRDSRIWHKMRQTGIHK</sequence>
<name>A0A3S4CMQ0_9RHOB</name>
<dbReference type="Proteomes" id="UP000270743">
    <property type="component" value="Unassembled WGS sequence"/>
</dbReference>
<protein>
    <submittedName>
        <fullName evidence="1">Uncharacterized protein</fullName>
    </submittedName>
</protein>